<dbReference type="SUPFAM" id="SSF63712">
    <property type="entry name" value="Nicotinic receptor ligand binding domain-like"/>
    <property type="match status" value="1"/>
</dbReference>
<feature type="transmembrane region" description="Helical" evidence="2">
    <location>
        <begin position="230"/>
        <end position="249"/>
    </location>
</feature>
<dbReference type="EMBL" id="JAPQYE010000009">
    <property type="protein sequence ID" value="MCZ0730211.1"/>
    <property type="molecule type" value="Genomic_DNA"/>
</dbReference>
<feature type="domain" description="Neurotransmitter-gated ion-channel transmembrane" evidence="3">
    <location>
        <begin position="231"/>
        <end position="318"/>
    </location>
</feature>
<keyword evidence="5" id="KW-1185">Reference proteome</keyword>
<comment type="subcellular location">
    <subcellularLocation>
        <location evidence="1">Membrane</location>
        <topology evidence="1">Multi-pass membrane protein</topology>
    </subcellularLocation>
</comment>
<evidence type="ECO:0000313" key="5">
    <source>
        <dbReference type="Proteomes" id="UP001084650"/>
    </source>
</evidence>
<dbReference type="Gene3D" id="2.70.170.10">
    <property type="entry name" value="Neurotransmitter-gated ion-channel ligand-binding domain"/>
    <property type="match status" value="1"/>
</dbReference>
<comment type="caution">
    <text evidence="4">The sequence shown here is derived from an EMBL/GenBank/DDBJ whole genome shotgun (WGS) entry which is preliminary data.</text>
</comment>
<gene>
    <name evidence="4" type="ORF">OY187_19365</name>
</gene>
<organism evidence="4 5">
    <name type="scientific">Mycolicibacterium iranicum</name>
    <name type="common">Mycobacterium iranicum</name>
    <dbReference type="NCBI Taxonomy" id="912594"/>
    <lineage>
        <taxon>Bacteria</taxon>
        <taxon>Bacillati</taxon>
        <taxon>Actinomycetota</taxon>
        <taxon>Actinomycetes</taxon>
        <taxon>Mycobacteriales</taxon>
        <taxon>Mycobacteriaceae</taxon>
        <taxon>Mycolicibacterium</taxon>
    </lineage>
</organism>
<feature type="transmembrane region" description="Helical" evidence="2">
    <location>
        <begin position="288"/>
        <end position="310"/>
    </location>
</feature>
<keyword evidence="2" id="KW-0812">Transmembrane</keyword>
<keyword evidence="2" id="KW-1133">Transmembrane helix</keyword>
<dbReference type="SUPFAM" id="SSF90112">
    <property type="entry name" value="Neurotransmitter-gated ion-channel transmembrane pore"/>
    <property type="match status" value="1"/>
</dbReference>
<evidence type="ECO:0000256" key="2">
    <source>
        <dbReference type="SAM" id="Phobius"/>
    </source>
</evidence>
<reference evidence="4" key="1">
    <citation type="submission" date="2022-12" db="EMBL/GenBank/DDBJ databases">
        <title>Whole genome sequence of Mycolicibacterium iranicum strain SBH312.</title>
        <authorList>
            <person name="Jani J."/>
            <person name="Arifin Mustapha Z."/>
            <person name="Ahmed K."/>
            <person name="Kai Ling C."/>
        </authorList>
    </citation>
    <scope>NUCLEOTIDE SEQUENCE</scope>
    <source>
        <strain evidence="4">SBH312</strain>
    </source>
</reference>
<dbReference type="PANTHER" id="PTHR18945">
    <property type="entry name" value="NEUROTRANSMITTER GATED ION CHANNEL"/>
    <property type="match status" value="1"/>
</dbReference>
<feature type="transmembrane region" description="Helical" evidence="2">
    <location>
        <begin position="256"/>
        <end position="273"/>
    </location>
</feature>
<feature type="transmembrane region" description="Helical" evidence="2">
    <location>
        <begin position="326"/>
        <end position="346"/>
    </location>
</feature>
<proteinExistence type="predicted"/>
<dbReference type="Proteomes" id="UP001084650">
    <property type="component" value="Unassembled WGS sequence"/>
</dbReference>
<evidence type="ECO:0000256" key="1">
    <source>
        <dbReference type="ARBA" id="ARBA00004141"/>
    </source>
</evidence>
<dbReference type="InterPro" id="IPR036734">
    <property type="entry name" value="Neur_chan_lig-bd_sf"/>
</dbReference>
<dbReference type="Pfam" id="PF02932">
    <property type="entry name" value="Neur_chan_memb"/>
    <property type="match status" value="1"/>
</dbReference>
<name>A0ABT4HK63_MYCIR</name>
<evidence type="ECO:0000259" key="3">
    <source>
        <dbReference type="Pfam" id="PF02932"/>
    </source>
</evidence>
<keyword evidence="2" id="KW-0472">Membrane</keyword>
<sequence>MRRAASVAVVLAVAALLGLADWTAGLQSERKPAASITIRHLSTEDDAGADEVLAGVYVSNIQAINLTTNSFDADFYVWLRWRNPDLDPTAGVEVMNPYQSWALVVTPVYDEPQLQPDGSLLWLARYQGSFNSPLSLSDYPFERQTLRIIIEDGLGTTRDVVYRPDSDPIALDPEVTLPGYRIGEPQIDFGEFTYTSSFGEVESTQESRTYPRITVSIPLSSPAASGIVKTILPVTIVLIAAALALMVPVVHVDAKIGLGITALLALVAMHWGVSSTLPDASYLLMIDVLYLLSYAAVTAILAVTVAGIYVRQSRGEQAASGVERRALVLIAGAVVIGLALVLLFYLPE</sequence>
<dbReference type="Gene3D" id="1.20.58.390">
    <property type="entry name" value="Neurotransmitter-gated ion-channel transmembrane domain"/>
    <property type="match status" value="1"/>
</dbReference>
<dbReference type="InterPro" id="IPR038050">
    <property type="entry name" value="Neuro_actylchol_rec"/>
</dbReference>
<accession>A0ABT4HK63</accession>
<dbReference type="InterPro" id="IPR006029">
    <property type="entry name" value="Neurotrans-gated_channel_TM"/>
</dbReference>
<dbReference type="InterPro" id="IPR006201">
    <property type="entry name" value="Neur_channel"/>
</dbReference>
<dbReference type="InterPro" id="IPR036719">
    <property type="entry name" value="Neuro-gated_channel_TM_sf"/>
</dbReference>
<protein>
    <recommendedName>
        <fullName evidence="3">Neurotransmitter-gated ion-channel transmembrane domain-containing protein</fullName>
    </recommendedName>
</protein>
<evidence type="ECO:0000313" key="4">
    <source>
        <dbReference type="EMBL" id="MCZ0730211.1"/>
    </source>
</evidence>